<keyword evidence="3" id="KW-0597">Phosphoprotein</keyword>
<evidence type="ECO:0000313" key="6">
    <source>
        <dbReference type="Proteomes" id="UP000198836"/>
    </source>
</evidence>
<dbReference type="InterPro" id="IPR023213">
    <property type="entry name" value="CAT-like_dom_sf"/>
</dbReference>
<organism evidence="5 6">
    <name type="scientific">Pedobacter suwonensis</name>
    <dbReference type="NCBI Taxonomy" id="332999"/>
    <lineage>
        <taxon>Bacteria</taxon>
        <taxon>Pseudomonadati</taxon>
        <taxon>Bacteroidota</taxon>
        <taxon>Sphingobacteriia</taxon>
        <taxon>Sphingobacteriales</taxon>
        <taxon>Sphingobacteriaceae</taxon>
        <taxon>Pedobacter</taxon>
    </lineage>
</organism>
<accession>A0A1I0U8U2</accession>
<evidence type="ECO:0000256" key="2">
    <source>
        <dbReference type="ARBA" id="ARBA00022450"/>
    </source>
</evidence>
<reference evidence="6" key="1">
    <citation type="submission" date="2016-10" db="EMBL/GenBank/DDBJ databases">
        <authorList>
            <person name="Varghese N."/>
            <person name="Submissions S."/>
        </authorList>
    </citation>
    <scope>NUCLEOTIDE SEQUENCE [LARGE SCALE GENOMIC DNA]</scope>
    <source>
        <strain evidence="6">DSM 18130</strain>
    </source>
</reference>
<evidence type="ECO:0000259" key="4">
    <source>
        <dbReference type="PROSITE" id="PS50075"/>
    </source>
</evidence>
<dbReference type="GO" id="GO:0003824">
    <property type="term" value="F:catalytic activity"/>
    <property type="evidence" value="ECO:0007669"/>
    <property type="project" value="InterPro"/>
</dbReference>
<feature type="domain" description="Carrier" evidence="4">
    <location>
        <begin position="528"/>
        <end position="603"/>
    </location>
</feature>
<dbReference type="InterPro" id="IPR009081">
    <property type="entry name" value="PP-bd_ACP"/>
</dbReference>
<keyword evidence="6" id="KW-1185">Reference proteome</keyword>
<dbReference type="Pfam" id="PF00501">
    <property type="entry name" value="AMP-binding"/>
    <property type="match status" value="1"/>
</dbReference>
<name>A0A1I0U8U2_9SPHI</name>
<dbReference type="GO" id="GO:0005737">
    <property type="term" value="C:cytoplasm"/>
    <property type="evidence" value="ECO:0007669"/>
    <property type="project" value="TreeGrafter"/>
</dbReference>
<dbReference type="InterPro" id="IPR010071">
    <property type="entry name" value="AA_adenyl_dom"/>
</dbReference>
<dbReference type="SUPFAM" id="SSF56801">
    <property type="entry name" value="Acetyl-CoA synthetase-like"/>
    <property type="match status" value="1"/>
</dbReference>
<comment type="cofactor">
    <cofactor evidence="1">
        <name>pantetheine 4'-phosphate</name>
        <dbReference type="ChEBI" id="CHEBI:47942"/>
    </cofactor>
</comment>
<dbReference type="CDD" id="cd05930">
    <property type="entry name" value="A_NRPS"/>
    <property type="match status" value="1"/>
</dbReference>
<dbReference type="InterPro" id="IPR020845">
    <property type="entry name" value="AMP-binding_CS"/>
</dbReference>
<dbReference type="Gene3D" id="2.30.38.10">
    <property type="entry name" value="Luciferase, Domain 3"/>
    <property type="match status" value="1"/>
</dbReference>
<dbReference type="GO" id="GO:0044550">
    <property type="term" value="P:secondary metabolite biosynthetic process"/>
    <property type="evidence" value="ECO:0007669"/>
    <property type="project" value="TreeGrafter"/>
</dbReference>
<dbReference type="Gene3D" id="3.30.300.30">
    <property type="match status" value="1"/>
</dbReference>
<evidence type="ECO:0000313" key="5">
    <source>
        <dbReference type="EMBL" id="SFA60227.1"/>
    </source>
</evidence>
<dbReference type="InterPro" id="IPR000873">
    <property type="entry name" value="AMP-dep_synth/lig_dom"/>
</dbReference>
<dbReference type="Gene3D" id="3.30.559.10">
    <property type="entry name" value="Chloramphenicol acetyltransferase-like domain"/>
    <property type="match status" value="1"/>
</dbReference>
<dbReference type="InterPro" id="IPR045851">
    <property type="entry name" value="AMP-bd_C_sf"/>
</dbReference>
<dbReference type="InterPro" id="IPR001242">
    <property type="entry name" value="Condensation_dom"/>
</dbReference>
<dbReference type="GO" id="GO:0043041">
    <property type="term" value="P:amino acid activation for nonribosomal peptide biosynthetic process"/>
    <property type="evidence" value="ECO:0007669"/>
    <property type="project" value="TreeGrafter"/>
</dbReference>
<dbReference type="OrthoDB" id="605930at2"/>
<gene>
    <name evidence="5" type="ORF">SAMN04488511_1264</name>
</gene>
<dbReference type="RefSeq" id="WP_090988032.1">
    <property type="nucleotide sequence ID" value="NZ_FOJM01000026.1"/>
</dbReference>
<evidence type="ECO:0000256" key="3">
    <source>
        <dbReference type="ARBA" id="ARBA00022553"/>
    </source>
</evidence>
<dbReference type="NCBIfam" id="TIGR01733">
    <property type="entry name" value="AA-adenyl-dom"/>
    <property type="match status" value="1"/>
</dbReference>
<dbReference type="SUPFAM" id="SSF47336">
    <property type="entry name" value="ACP-like"/>
    <property type="match status" value="1"/>
</dbReference>
<dbReference type="Gene3D" id="3.30.559.30">
    <property type="entry name" value="Nonribosomal peptide synthetase, condensation domain"/>
    <property type="match status" value="1"/>
</dbReference>
<dbReference type="Pfam" id="PF00550">
    <property type="entry name" value="PP-binding"/>
    <property type="match status" value="1"/>
</dbReference>
<dbReference type="InterPro" id="IPR036736">
    <property type="entry name" value="ACP-like_sf"/>
</dbReference>
<dbReference type="Pfam" id="PF00668">
    <property type="entry name" value="Condensation"/>
    <property type="match status" value="1"/>
</dbReference>
<dbReference type="PROSITE" id="PS00455">
    <property type="entry name" value="AMP_BINDING"/>
    <property type="match status" value="1"/>
</dbReference>
<dbReference type="SUPFAM" id="SSF52777">
    <property type="entry name" value="CoA-dependent acyltransferases"/>
    <property type="match status" value="2"/>
</dbReference>
<dbReference type="Gene3D" id="3.40.50.980">
    <property type="match status" value="2"/>
</dbReference>
<dbReference type="PANTHER" id="PTHR45527:SF1">
    <property type="entry name" value="FATTY ACID SYNTHASE"/>
    <property type="match status" value="1"/>
</dbReference>
<dbReference type="GO" id="GO:0031177">
    <property type="term" value="F:phosphopantetheine binding"/>
    <property type="evidence" value="ECO:0007669"/>
    <property type="project" value="TreeGrafter"/>
</dbReference>
<dbReference type="InterPro" id="IPR006162">
    <property type="entry name" value="Ppantetheine_attach_site"/>
</dbReference>
<dbReference type="EMBL" id="FOJM01000026">
    <property type="protein sequence ID" value="SFA60227.1"/>
    <property type="molecule type" value="Genomic_DNA"/>
</dbReference>
<dbReference type="PROSITE" id="PS50075">
    <property type="entry name" value="CARRIER"/>
    <property type="match status" value="1"/>
</dbReference>
<dbReference type="Gene3D" id="1.10.1200.10">
    <property type="entry name" value="ACP-like"/>
    <property type="match status" value="1"/>
</dbReference>
<proteinExistence type="predicted"/>
<sequence>MIFQHKLIESLNRGKENIAIEYKDSKVSYAELLTDANRITKQLIDDDIPHGTSIGIILDDRADLIKAIIGIANARCVFVPIDRSWPLNRLEAIKENLRLDHVIISGNVPEAFVSLSNVYLVEDLIGRFSPEEATPLIYPDFEEEDSLYIYFTSGSTGIPKAIVGKNASLTQFLTWEAAEFNIDSSCKVSQLISPYFDAFLRDIFLPLSTGGVLCVPPDNEDFFTAEKMIHWLEQSEVSLIHCVPSVFRLIKDYKALTADRLKQLKYILLSGEKIIPEELKNWYETFKDRIQLCNFYGTTETTLIRAFYRIKPADVSKNRIPIGKPIADTNLLVTNKDFKPCNVLISGELYIISDFLTKGYINAPELTTEKFILINSGPFEGKKAFRTGDKARMLTDGNYELLGREDRQVKLRGIRIELDEIENVLTQSGLVKNAVVIKWTRPDESTDENTGSLNQESIIAFVIANETSEKDSNLESGIRNYLNDNLPAYMVPADILLMTAFSLLGNGKIDYKKLSETYESSHKSVIVAPENEIECDLLAIWSEILGSSEISTEDNFHKIGGNSLSIMKLIAKIYARFKVRFPLSDLFKMLTIRSQAAYIMSAIRNDLFEIKKAPEKEAYYLSAAQERLYFLYELNKQSTAYNLPVVFEITDNADADRIKQTFKTLVSRHKVLMSQFIANEDGIQQRINPEFAFSLEKISSTQIKEGIDSFIKPFDLNKGPIFRAAHLTAENRNFIVFDIHHIVCDGLSQVNIFSDFLDMYVGNSLKPLSLDYTDYSEWEKSFSASAEYSLQKSYWMNMFSGTVPQLELPLSESLEDNTDESGDQINFEIESSVVKGLYAGNGDAGINSFSALYSVFFLFMNQLTGQDDLVIGTMSSGRLQQGLEPLVGMFARTLPVRYQVDAKQSFHELLKSVSKVLVEVQAHQMYDLADILIEVNKNKAVSDTKLFDVMFVYQNFDKGRLELKDTGFAYYEFENKTTKYPLSLVVSESNDVFKCRMEYASRYFSVTDIENLIAHFKKLAIAISENPDRELIDLVGDAEQSPEYIANDISFNI</sequence>
<dbReference type="STRING" id="332999.SAMN04488511_1264"/>
<keyword evidence="2" id="KW-0596">Phosphopantetheine</keyword>
<dbReference type="Proteomes" id="UP000198836">
    <property type="component" value="Unassembled WGS sequence"/>
</dbReference>
<dbReference type="PROSITE" id="PS00012">
    <property type="entry name" value="PHOSPHOPANTETHEINE"/>
    <property type="match status" value="1"/>
</dbReference>
<dbReference type="AlphaFoldDB" id="A0A1I0U8U2"/>
<evidence type="ECO:0000256" key="1">
    <source>
        <dbReference type="ARBA" id="ARBA00001957"/>
    </source>
</evidence>
<protein>
    <submittedName>
        <fullName evidence="5">Amino acid adenylation domain-containing protein</fullName>
    </submittedName>
</protein>
<dbReference type="PANTHER" id="PTHR45527">
    <property type="entry name" value="NONRIBOSOMAL PEPTIDE SYNTHETASE"/>
    <property type="match status" value="1"/>
</dbReference>